<keyword evidence="9" id="KW-1185">Reference proteome</keyword>
<comment type="caution">
    <text evidence="8">The sequence shown here is derived from an EMBL/GenBank/DDBJ whole genome shotgun (WGS) entry which is preliminary data.</text>
</comment>
<dbReference type="InterPro" id="IPR035983">
    <property type="entry name" value="Hect_E3_ubiquitin_ligase"/>
</dbReference>
<evidence type="ECO:0000256" key="3">
    <source>
        <dbReference type="ARBA" id="ARBA00012485"/>
    </source>
</evidence>
<dbReference type="Proteomes" id="UP001202328">
    <property type="component" value="Unassembled WGS sequence"/>
</dbReference>
<dbReference type="InterPro" id="IPR050409">
    <property type="entry name" value="E3_ubiq-protein_ligase"/>
</dbReference>
<name>A0AAD4XIG4_9MAGN</name>
<reference evidence="8" key="1">
    <citation type="submission" date="2022-04" db="EMBL/GenBank/DDBJ databases">
        <title>A functionally conserved STORR gene fusion in Papaver species that diverged 16.8 million years ago.</title>
        <authorList>
            <person name="Catania T."/>
        </authorList>
    </citation>
    <scope>NUCLEOTIDE SEQUENCE</scope>
    <source>
        <strain evidence="8">S-188037</strain>
    </source>
</reference>
<dbReference type="PANTHER" id="PTHR11254:SF424">
    <property type="entry name" value="E3 UBIQUITIN-PROTEIN LIGASE UPL5"/>
    <property type="match status" value="1"/>
</dbReference>
<comment type="catalytic activity">
    <reaction evidence="1">
        <text>S-ubiquitinyl-[E2 ubiquitin-conjugating enzyme]-L-cysteine + [acceptor protein]-L-lysine = [E2 ubiquitin-conjugating enzyme]-L-cysteine + N(6)-ubiquitinyl-[acceptor protein]-L-lysine.</text>
        <dbReference type="EC" id="2.3.2.26"/>
    </reaction>
</comment>
<feature type="domain" description="HECT" evidence="7">
    <location>
        <begin position="33"/>
        <end position="106"/>
    </location>
</feature>
<evidence type="ECO:0000259" key="7">
    <source>
        <dbReference type="PROSITE" id="PS50237"/>
    </source>
</evidence>
<keyword evidence="5 6" id="KW-0833">Ubl conjugation pathway</keyword>
<sequence>MMLLPELKEDYTRLFEMLIDRDQLLAESSNCMSKADVKDLVGGRLFMEFKNEKATGHGVLREWFCLGCQAICNPRNALFVACAEHNRRFFPNPASDVNTLNIFAFVDGHLRYLWCTKCK</sequence>
<dbReference type="Gene3D" id="3.90.1750.10">
    <property type="entry name" value="Hect, E3 ligase catalytic domains"/>
    <property type="match status" value="1"/>
</dbReference>
<evidence type="ECO:0000313" key="8">
    <source>
        <dbReference type="EMBL" id="KAI3916915.1"/>
    </source>
</evidence>
<dbReference type="PANTHER" id="PTHR11254">
    <property type="entry name" value="HECT DOMAIN UBIQUITIN-PROTEIN LIGASE"/>
    <property type="match status" value="1"/>
</dbReference>
<accession>A0AAD4XIG4</accession>
<gene>
    <name evidence="8" type="ORF">MKW98_014376</name>
</gene>
<dbReference type="GO" id="GO:0005737">
    <property type="term" value="C:cytoplasm"/>
    <property type="evidence" value="ECO:0007669"/>
    <property type="project" value="TreeGrafter"/>
</dbReference>
<dbReference type="GO" id="GO:0006511">
    <property type="term" value="P:ubiquitin-dependent protein catabolic process"/>
    <property type="evidence" value="ECO:0007669"/>
    <property type="project" value="TreeGrafter"/>
</dbReference>
<comment type="caution">
    <text evidence="6">Lacks conserved residue(s) required for the propagation of feature annotation.</text>
</comment>
<comment type="pathway">
    <text evidence="2">Protein modification; protein ubiquitination.</text>
</comment>
<evidence type="ECO:0000256" key="2">
    <source>
        <dbReference type="ARBA" id="ARBA00004906"/>
    </source>
</evidence>
<proteinExistence type="predicted"/>
<organism evidence="8 9">
    <name type="scientific">Papaver atlanticum</name>
    <dbReference type="NCBI Taxonomy" id="357466"/>
    <lineage>
        <taxon>Eukaryota</taxon>
        <taxon>Viridiplantae</taxon>
        <taxon>Streptophyta</taxon>
        <taxon>Embryophyta</taxon>
        <taxon>Tracheophyta</taxon>
        <taxon>Spermatophyta</taxon>
        <taxon>Magnoliopsida</taxon>
        <taxon>Ranunculales</taxon>
        <taxon>Papaveraceae</taxon>
        <taxon>Papaveroideae</taxon>
        <taxon>Papaver</taxon>
    </lineage>
</organism>
<dbReference type="GO" id="GO:0061630">
    <property type="term" value="F:ubiquitin protein ligase activity"/>
    <property type="evidence" value="ECO:0007669"/>
    <property type="project" value="UniProtKB-EC"/>
</dbReference>
<dbReference type="GO" id="GO:0000209">
    <property type="term" value="P:protein polyubiquitination"/>
    <property type="evidence" value="ECO:0007669"/>
    <property type="project" value="TreeGrafter"/>
</dbReference>
<keyword evidence="4" id="KW-0808">Transferase</keyword>
<dbReference type="SUPFAM" id="SSF56204">
    <property type="entry name" value="Hect, E3 ligase catalytic domain"/>
    <property type="match status" value="1"/>
</dbReference>
<evidence type="ECO:0000256" key="5">
    <source>
        <dbReference type="ARBA" id="ARBA00022786"/>
    </source>
</evidence>
<dbReference type="EMBL" id="JAJJMB010009041">
    <property type="protein sequence ID" value="KAI3916915.1"/>
    <property type="molecule type" value="Genomic_DNA"/>
</dbReference>
<protein>
    <recommendedName>
        <fullName evidence="3">HECT-type E3 ubiquitin transferase</fullName>
        <ecNumber evidence="3">2.3.2.26</ecNumber>
    </recommendedName>
</protein>
<dbReference type="EC" id="2.3.2.26" evidence="3"/>
<evidence type="ECO:0000256" key="1">
    <source>
        <dbReference type="ARBA" id="ARBA00000885"/>
    </source>
</evidence>
<dbReference type="InterPro" id="IPR000569">
    <property type="entry name" value="HECT_dom"/>
</dbReference>
<evidence type="ECO:0000256" key="6">
    <source>
        <dbReference type="PROSITE-ProRule" id="PRU00104"/>
    </source>
</evidence>
<dbReference type="AlphaFoldDB" id="A0AAD4XIG4"/>
<evidence type="ECO:0000256" key="4">
    <source>
        <dbReference type="ARBA" id="ARBA00022679"/>
    </source>
</evidence>
<evidence type="ECO:0000313" key="9">
    <source>
        <dbReference type="Proteomes" id="UP001202328"/>
    </source>
</evidence>
<dbReference type="PROSITE" id="PS50237">
    <property type="entry name" value="HECT"/>
    <property type="match status" value="1"/>
</dbReference>